<reference evidence="2 3" key="1">
    <citation type="submission" date="2011-08" db="EMBL/GenBank/DDBJ databases">
        <authorList>
            <person name="Lin Y."/>
            <person name="Hao X."/>
            <person name="Johnstone L."/>
            <person name="Miller S.J."/>
            <person name="Wei G."/>
            <person name="Rensing C."/>
        </authorList>
    </citation>
    <scope>NUCLEOTIDE SEQUENCE [LARGE SCALE GENOMIC DNA]</scope>
    <source>
        <strain evidence="2 3">K42</strain>
    </source>
</reference>
<accession>G2GFC4</accession>
<dbReference type="AlphaFoldDB" id="G2GFC4"/>
<name>G2GFC4_9ACTN</name>
<dbReference type="Proteomes" id="UP000004217">
    <property type="component" value="Unassembled WGS sequence"/>
</dbReference>
<feature type="compositionally biased region" description="Gly residues" evidence="1">
    <location>
        <begin position="13"/>
        <end position="22"/>
    </location>
</feature>
<evidence type="ECO:0000313" key="3">
    <source>
        <dbReference type="Proteomes" id="UP000004217"/>
    </source>
</evidence>
<keyword evidence="3" id="KW-1185">Reference proteome</keyword>
<protein>
    <submittedName>
        <fullName evidence="2">Uncharacterized protein</fullName>
    </submittedName>
</protein>
<proteinExistence type="predicted"/>
<feature type="region of interest" description="Disordered" evidence="1">
    <location>
        <begin position="1"/>
        <end position="79"/>
    </location>
</feature>
<evidence type="ECO:0000313" key="2">
    <source>
        <dbReference type="EMBL" id="EGX57786.1"/>
    </source>
</evidence>
<gene>
    <name evidence="2" type="ORF">SZN_21041</name>
</gene>
<feature type="compositionally biased region" description="Low complexity" evidence="1">
    <location>
        <begin position="34"/>
        <end position="48"/>
    </location>
</feature>
<comment type="caution">
    <text evidence="2">The sequence shown here is derived from an EMBL/GenBank/DDBJ whole genome shotgun (WGS) entry which is preliminary data.</text>
</comment>
<sequence length="266" mass="26718">MGVLGGALLTGCSDGGSPGGGASRSPSVTAAEQSAPSPTATGSASEPTRSAVAETGGPPSSAAEDDTAPGGPDGASALWGKQYSGTAKVTVDVYDYCSADGSRQFAGTRTYSMDATLDLGSPRTGGGATESNPFSLLLAVGQPSQTGAVSFQSSAVAVTSGQDLAGNPRDPNLLLTYWQLEWNEGNLSGRLSDPNSQQAVTLNLLNWPRLVVACRSDLGELPGGFPRAVAEGTTLDGDLDGSSASLTARGSTGDGQVEFRFEFTGS</sequence>
<organism evidence="2 3">
    <name type="scientific">Streptomyces zinciresistens K42</name>
    <dbReference type="NCBI Taxonomy" id="700597"/>
    <lineage>
        <taxon>Bacteria</taxon>
        <taxon>Bacillati</taxon>
        <taxon>Actinomycetota</taxon>
        <taxon>Actinomycetes</taxon>
        <taxon>Kitasatosporales</taxon>
        <taxon>Streptomycetaceae</taxon>
        <taxon>Streptomyces</taxon>
    </lineage>
</organism>
<dbReference type="PATRIC" id="fig|700597.3.peg.4134"/>
<dbReference type="EMBL" id="AGBF01000078">
    <property type="protein sequence ID" value="EGX57786.1"/>
    <property type="molecule type" value="Genomic_DNA"/>
</dbReference>
<evidence type="ECO:0000256" key="1">
    <source>
        <dbReference type="SAM" id="MobiDB-lite"/>
    </source>
</evidence>